<keyword evidence="6 8" id="KW-0067">ATP-binding</keyword>
<evidence type="ECO:0000259" key="9">
    <source>
        <dbReference type="Pfam" id="PF01259"/>
    </source>
</evidence>
<dbReference type="PANTHER" id="PTHR43700:SF1">
    <property type="entry name" value="PHOSPHORIBOSYLAMINOIMIDAZOLE-SUCCINOCARBOXAMIDE SYNTHASE"/>
    <property type="match status" value="1"/>
</dbReference>
<dbReference type="Pfam" id="PF01259">
    <property type="entry name" value="SAICAR_synt"/>
    <property type="match status" value="1"/>
</dbReference>
<sequence>MSNTIIDTNFNFPGQKGVYKGKVREVYTLENDILVMVATDRLSAFDVVMPKGIPYKGQILNQIATKMMADTSDIVPNWLLATPDPNVAVGHACEPFKVEMVIRGYLSGHAAREYKLGKRELCGVTMPNGMRENDKFPTPIITPAIKAEMGDHDEDISRAAILKRGIVGEEDYIILEKYTELLFQRGTEIAAKRGLILVDTKYEFGKTKTGEIVLIDEIHTPDSSRYFYADGYQERQDKGETQKQLSKEFVRQWLISNNFQGLEGQVVPQMTDDYVQSVSDRYIELFENITGEKFVKGDISNIQARIENNVLQYLSETYN</sequence>
<dbReference type="PROSITE" id="PS01058">
    <property type="entry name" value="SAICAR_SYNTHETASE_2"/>
    <property type="match status" value="1"/>
</dbReference>
<comment type="catalytic activity">
    <reaction evidence="7 8">
        <text>5-amino-1-(5-phospho-D-ribosyl)imidazole-4-carboxylate + L-aspartate + ATP = (2S)-2-[5-amino-1-(5-phospho-beta-D-ribosyl)imidazole-4-carboxamido]succinate + ADP + phosphate + 2 H(+)</text>
        <dbReference type="Rhea" id="RHEA:22628"/>
        <dbReference type="ChEBI" id="CHEBI:15378"/>
        <dbReference type="ChEBI" id="CHEBI:29991"/>
        <dbReference type="ChEBI" id="CHEBI:30616"/>
        <dbReference type="ChEBI" id="CHEBI:43474"/>
        <dbReference type="ChEBI" id="CHEBI:58443"/>
        <dbReference type="ChEBI" id="CHEBI:77657"/>
        <dbReference type="ChEBI" id="CHEBI:456216"/>
        <dbReference type="EC" id="6.3.2.6"/>
    </reaction>
</comment>
<proteinExistence type="inferred from homology"/>
<dbReference type="PANTHER" id="PTHR43700">
    <property type="entry name" value="PHOSPHORIBOSYLAMINOIMIDAZOLE-SUCCINOCARBOXAMIDE SYNTHASE"/>
    <property type="match status" value="1"/>
</dbReference>
<gene>
    <name evidence="8" type="primary">purC</name>
    <name evidence="10" type="ORF">ACFS1K_11750</name>
</gene>
<reference evidence="11" key="1">
    <citation type="journal article" date="2019" name="Int. J. Syst. Evol. Microbiol.">
        <title>The Global Catalogue of Microorganisms (GCM) 10K type strain sequencing project: providing services to taxonomists for standard genome sequencing and annotation.</title>
        <authorList>
            <consortium name="The Broad Institute Genomics Platform"/>
            <consortium name="The Broad Institute Genome Sequencing Center for Infectious Disease"/>
            <person name="Wu L."/>
            <person name="Ma J."/>
        </authorList>
    </citation>
    <scope>NUCLEOTIDE SEQUENCE [LARGE SCALE GENOMIC DNA]</scope>
    <source>
        <strain evidence="11">KCTC 52924</strain>
    </source>
</reference>
<evidence type="ECO:0000313" key="10">
    <source>
        <dbReference type="EMBL" id="MFD2790439.1"/>
    </source>
</evidence>
<feature type="domain" description="SAICAR synthetase/ADE2 N-terminal" evidence="9">
    <location>
        <begin position="18"/>
        <end position="257"/>
    </location>
</feature>
<dbReference type="CDD" id="cd01414">
    <property type="entry name" value="SAICAR_synt_Sc"/>
    <property type="match status" value="1"/>
</dbReference>
<name>A0ABW5VHP0_9FLAO</name>
<dbReference type="NCBIfam" id="NF010568">
    <property type="entry name" value="PRK13961.1"/>
    <property type="match status" value="1"/>
</dbReference>
<dbReference type="Gene3D" id="3.30.470.20">
    <property type="entry name" value="ATP-grasp fold, B domain"/>
    <property type="match status" value="1"/>
</dbReference>
<dbReference type="EC" id="6.3.2.6" evidence="8"/>
<evidence type="ECO:0000256" key="1">
    <source>
        <dbReference type="ARBA" id="ARBA00004672"/>
    </source>
</evidence>
<dbReference type="Proteomes" id="UP001597532">
    <property type="component" value="Unassembled WGS sequence"/>
</dbReference>
<keyword evidence="5 8" id="KW-0658">Purine biosynthesis</keyword>
<keyword evidence="11" id="KW-1185">Reference proteome</keyword>
<evidence type="ECO:0000256" key="7">
    <source>
        <dbReference type="ARBA" id="ARBA00048475"/>
    </source>
</evidence>
<dbReference type="Gene3D" id="3.30.200.20">
    <property type="entry name" value="Phosphorylase Kinase, domain 1"/>
    <property type="match status" value="1"/>
</dbReference>
<keyword evidence="3 8" id="KW-0436">Ligase</keyword>
<evidence type="ECO:0000313" key="11">
    <source>
        <dbReference type="Proteomes" id="UP001597532"/>
    </source>
</evidence>
<dbReference type="EMBL" id="JBHUOK010000030">
    <property type="protein sequence ID" value="MFD2790439.1"/>
    <property type="molecule type" value="Genomic_DNA"/>
</dbReference>
<accession>A0ABW5VHP0</accession>
<evidence type="ECO:0000256" key="4">
    <source>
        <dbReference type="ARBA" id="ARBA00022741"/>
    </source>
</evidence>
<evidence type="ECO:0000256" key="3">
    <source>
        <dbReference type="ARBA" id="ARBA00022598"/>
    </source>
</evidence>
<dbReference type="InterPro" id="IPR028923">
    <property type="entry name" value="SAICAR_synt/ADE2_N"/>
</dbReference>
<dbReference type="RefSeq" id="WP_251805551.1">
    <property type="nucleotide sequence ID" value="NZ_CP166679.1"/>
</dbReference>
<dbReference type="InterPro" id="IPR018236">
    <property type="entry name" value="SAICAR_synthetase_CS"/>
</dbReference>
<comment type="similarity">
    <text evidence="2 8">Belongs to the SAICAR synthetase family.</text>
</comment>
<dbReference type="SUPFAM" id="SSF56104">
    <property type="entry name" value="SAICAR synthase-like"/>
    <property type="match status" value="1"/>
</dbReference>
<evidence type="ECO:0000256" key="6">
    <source>
        <dbReference type="ARBA" id="ARBA00022840"/>
    </source>
</evidence>
<dbReference type="NCBIfam" id="NF009251">
    <property type="entry name" value="PRK12607.1"/>
    <property type="match status" value="1"/>
</dbReference>
<comment type="pathway">
    <text evidence="1 8">Purine metabolism; IMP biosynthesis via de novo pathway; 5-amino-1-(5-phospho-D-ribosyl)imidazole-4-carboxamide from 5-amino-1-(5-phospho-D-ribosyl)imidazole-4-carboxylate: step 1/2.</text>
</comment>
<keyword evidence="4 8" id="KW-0547">Nucleotide-binding</keyword>
<dbReference type="GO" id="GO:0004639">
    <property type="term" value="F:phosphoribosylaminoimidazolesuccinocarboxamide synthase activity"/>
    <property type="evidence" value="ECO:0007669"/>
    <property type="project" value="UniProtKB-EC"/>
</dbReference>
<evidence type="ECO:0000256" key="2">
    <source>
        <dbReference type="ARBA" id="ARBA00010190"/>
    </source>
</evidence>
<dbReference type="HAMAP" id="MF_00137">
    <property type="entry name" value="SAICAR_synth"/>
    <property type="match status" value="1"/>
</dbReference>
<organism evidence="10 11">
    <name type="scientific">Arenibacter antarcticus</name>
    <dbReference type="NCBI Taxonomy" id="2040469"/>
    <lineage>
        <taxon>Bacteria</taxon>
        <taxon>Pseudomonadati</taxon>
        <taxon>Bacteroidota</taxon>
        <taxon>Flavobacteriia</taxon>
        <taxon>Flavobacteriales</taxon>
        <taxon>Flavobacteriaceae</taxon>
        <taxon>Arenibacter</taxon>
    </lineage>
</organism>
<evidence type="ECO:0000256" key="5">
    <source>
        <dbReference type="ARBA" id="ARBA00022755"/>
    </source>
</evidence>
<protein>
    <recommendedName>
        <fullName evidence="8">Phosphoribosylaminoimidazole-succinocarboxamide synthase</fullName>
        <ecNumber evidence="8">6.3.2.6</ecNumber>
    </recommendedName>
    <alternativeName>
        <fullName evidence="8">SAICAR synthetase</fullName>
    </alternativeName>
</protein>
<evidence type="ECO:0000256" key="8">
    <source>
        <dbReference type="HAMAP-Rule" id="MF_00137"/>
    </source>
</evidence>
<comment type="caution">
    <text evidence="10">The sequence shown here is derived from an EMBL/GenBank/DDBJ whole genome shotgun (WGS) entry which is preliminary data.</text>
</comment>